<dbReference type="PANTHER" id="PTHR37013">
    <property type="entry name" value="INTEGRAL MEMBRANE PROTEIN (AFU_ORTHOLOGUE AFUA_1G05950)-RELATED"/>
    <property type="match status" value="1"/>
</dbReference>
<dbReference type="Proteomes" id="UP000002499">
    <property type="component" value="Unassembled WGS sequence"/>
</dbReference>
<protein>
    <submittedName>
        <fullName evidence="4">Integral membrane protein</fullName>
    </submittedName>
</protein>
<feature type="transmembrane region" description="Helical" evidence="2">
    <location>
        <begin position="42"/>
        <end position="64"/>
    </location>
</feature>
<keyword evidence="2" id="KW-0812">Transmembrane</keyword>
<evidence type="ECO:0000313" key="4">
    <source>
        <dbReference type="EMBL" id="EFY88089.1"/>
    </source>
</evidence>
<sequence length="335" mass="37449">MDDIRKDLPLSMTMAAFIGISWYIGIEINVSLFLIFKRRRGLYFWACALTSWGVILQPLFIILADFGVWKDAVPSIALIYLSWLIMVVPQSWVLYSRLHLLMHTASVLRAIKYVLVFNSVVFSIPTMVIGTIAQATSINGNLPAFNLVWDRIQLVVFFVQEAALGILYILQTRRYLRGRAPLTEHTWSPSPAGPAARPQTKEQKAVLWQLIYANCAIIALDTVLLGIQCANMFHLQGAFKPCVYGIKLKLEFVILNRLIQTIRKPAATALYLGTGPESSARSRQSRHNSMGHKKPAVVEPHEDNDAVQLVDNISAGAFASHSRESQAPTYPGSIR</sequence>
<name>E9E7H9_METAQ</name>
<evidence type="ECO:0000256" key="2">
    <source>
        <dbReference type="SAM" id="Phobius"/>
    </source>
</evidence>
<dbReference type="AlphaFoldDB" id="E9E7H9"/>
<accession>E9E7H9</accession>
<dbReference type="InParanoid" id="E9E7H9"/>
<feature type="transmembrane region" description="Helical" evidence="2">
    <location>
        <begin position="152"/>
        <end position="170"/>
    </location>
</feature>
<proteinExistence type="predicted"/>
<organism evidence="5">
    <name type="scientific">Metarhizium acridum (strain CQMa 102)</name>
    <dbReference type="NCBI Taxonomy" id="655827"/>
    <lineage>
        <taxon>Eukaryota</taxon>
        <taxon>Fungi</taxon>
        <taxon>Dikarya</taxon>
        <taxon>Ascomycota</taxon>
        <taxon>Pezizomycotina</taxon>
        <taxon>Sordariomycetes</taxon>
        <taxon>Hypocreomycetidae</taxon>
        <taxon>Hypocreales</taxon>
        <taxon>Clavicipitaceae</taxon>
        <taxon>Metarhizium</taxon>
    </lineage>
</organism>
<dbReference type="PANTHER" id="PTHR37013:SF4">
    <property type="entry name" value="INTEGRAL MEMBRANE PROTEIN"/>
    <property type="match status" value="1"/>
</dbReference>
<keyword evidence="2" id="KW-1133">Transmembrane helix</keyword>
<dbReference type="OMA" id="GISWYIG"/>
<evidence type="ECO:0000259" key="3">
    <source>
        <dbReference type="Pfam" id="PF24802"/>
    </source>
</evidence>
<evidence type="ECO:0000256" key="1">
    <source>
        <dbReference type="SAM" id="MobiDB-lite"/>
    </source>
</evidence>
<dbReference type="InterPro" id="IPR056120">
    <property type="entry name" value="DUF7703"/>
</dbReference>
<reference evidence="4 5" key="1">
    <citation type="journal article" date="2011" name="PLoS Genet.">
        <title>Genome sequencing and comparative transcriptomics of the model entomopathogenic fungi Metarhizium anisopliae and M. acridum.</title>
        <authorList>
            <person name="Gao Q."/>
            <person name="Jin K."/>
            <person name="Ying S.H."/>
            <person name="Zhang Y."/>
            <person name="Xiao G."/>
            <person name="Shang Y."/>
            <person name="Duan Z."/>
            <person name="Hu X."/>
            <person name="Xie X.Q."/>
            <person name="Zhou G."/>
            <person name="Peng G."/>
            <person name="Luo Z."/>
            <person name="Huang W."/>
            <person name="Wang B."/>
            <person name="Fang W."/>
            <person name="Wang S."/>
            <person name="Zhong Y."/>
            <person name="Ma L.J."/>
            <person name="St Leger R.J."/>
            <person name="Zhao G.P."/>
            <person name="Pei Y."/>
            <person name="Feng M.G."/>
            <person name="Xia Y."/>
            <person name="Wang C."/>
        </authorList>
    </citation>
    <scope>NUCLEOTIDE SEQUENCE [LARGE SCALE GENOMIC DNA]</scope>
    <source>
        <strain evidence="4 5">CQMa 102</strain>
    </source>
</reference>
<feature type="domain" description="DUF7703" evidence="3">
    <location>
        <begin position="11"/>
        <end position="265"/>
    </location>
</feature>
<dbReference type="OrthoDB" id="405906at2759"/>
<gene>
    <name evidence="4" type="ORF">MAC_05827</name>
</gene>
<keyword evidence="2" id="KW-0472">Membrane</keyword>
<dbReference type="HOGENOM" id="CLU_045148_0_0_1"/>
<dbReference type="Pfam" id="PF24802">
    <property type="entry name" value="DUF7703"/>
    <property type="match status" value="1"/>
</dbReference>
<feature type="transmembrane region" description="Helical" evidence="2">
    <location>
        <begin position="76"/>
        <end position="98"/>
    </location>
</feature>
<feature type="compositionally biased region" description="Basic residues" evidence="1">
    <location>
        <begin position="283"/>
        <end position="295"/>
    </location>
</feature>
<dbReference type="EMBL" id="GL698516">
    <property type="protein sequence ID" value="EFY88089.1"/>
    <property type="molecule type" value="Genomic_DNA"/>
</dbReference>
<dbReference type="eggNOG" id="ENOG502SMMC">
    <property type="taxonomic scope" value="Eukaryota"/>
</dbReference>
<keyword evidence="5" id="KW-1185">Reference proteome</keyword>
<feature type="transmembrane region" description="Helical" evidence="2">
    <location>
        <begin position="206"/>
        <end position="227"/>
    </location>
</feature>
<feature type="transmembrane region" description="Helical" evidence="2">
    <location>
        <begin position="110"/>
        <end position="132"/>
    </location>
</feature>
<feature type="transmembrane region" description="Helical" evidence="2">
    <location>
        <begin position="12"/>
        <end position="35"/>
    </location>
</feature>
<feature type="region of interest" description="Disordered" evidence="1">
    <location>
        <begin position="273"/>
        <end position="301"/>
    </location>
</feature>
<evidence type="ECO:0000313" key="5">
    <source>
        <dbReference type="Proteomes" id="UP000002499"/>
    </source>
</evidence>